<dbReference type="EnsemblPlants" id="AUR62000112-RA">
    <property type="protein sequence ID" value="AUR62000112-RA:cds"/>
    <property type="gene ID" value="AUR62000112"/>
</dbReference>
<reference evidence="4" key="2">
    <citation type="submission" date="2021-03" db="UniProtKB">
        <authorList>
            <consortium name="EnsemblPlants"/>
        </authorList>
    </citation>
    <scope>IDENTIFICATION</scope>
</reference>
<dbReference type="GO" id="GO:0005737">
    <property type="term" value="C:cytoplasm"/>
    <property type="evidence" value="ECO:0007669"/>
    <property type="project" value="TreeGrafter"/>
</dbReference>
<dbReference type="OMA" id="KYGTCAG"/>
<dbReference type="GO" id="GO:0006081">
    <property type="term" value="P:aldehyde metabolic process"/>
    <property type="evidence" value="ECO:0007669"/>
    <property type="project" value="InterPro"/>
</dbReference>
<feature type="domain" description="Aldehyde dehydrogenase" evidence="3">
    <location>
        <begin position="5"/>
        <end position="218"/>
    </location>
</feature>
<evidence type="ECO:0000259" key="3">
    <source>
        <dbReference type="Pfam" id="PF00171"/>
    </source>
</evidence>
<dbReference type="InterPro" id="IPR016162">
    <property type="entry name" value="Ald_DH_N"/>
</dbReference>
<evidence type="ECO:0000256" key="2">
    <source>
        <dbReference type="ARBA" id="ARBA00023002"/>
    </source>
</evidence>
<dbReference type="Gene3D" id="3.40.309.10">
    <property type="entry name" value="Aldehyde Dehydrogenase, Chain A, domain 2"/>
    <property type="match status" value="1"/>
</dbReference>
<dbReference type="InterPro" id="IPR016163">
    <property type="entry name" value="Ald_DH_C"/>
</dbReference>
<dbReference type="Gene3D" id="3.40.605.10">
    <property type="entry name" value="Aldehyde Dehydrogenase, Chain A, domain 1"/>
    <property type="match status" value="2"/>
</dbReference>
<keyword evidence="2" id="KW-0560">Oxidoreductase</keyword>
<evidence type="ECO:0000313" key="5">
    <source>
        <dbReference type="Proteomes" id="UP000596660"/>
    </source>
</evidence>
<dbReference type="SUPFAM" id="SSF53720">
    <property type="entry name" value="ALDH-like"/>
    <property type="match status" value="2"/>
</dbReference>
<accession>A0A803KM56</accession>
<dbReference type="InterPro" id="IPR012394">
    <property type="entry name" value="Aldehyde_DH_NAD(P)"/>
</dbReference>
<dbReference type="PANTHER" id="PTHR43570:SF30">
    <property type="entry name" value="ALDEHYDE DEHYDROGENASE"/>
    <property type="match status" value="1"/>
</dbReference>
<evidence type="ECO:0000313" key="4">
    <source>
        <dbReference type="EnsemblPlants" id="AUR62000112-RA:cds"/>
    </source>
</evidence>
<reference evidence="4" key="1">
    <citation type="journal article" date="2017" name="Nature">
        <title>The genome of Chenopodium quinoa.</title>
        <authorList>
            <person name="Jarvis D.E."/>
            <person name="Ho Y.S."/>
            <person name="Lightfoot D.J."/>
            <person name="Schmoeckel S.M."/>
            <person name="Li B."/>
            <person name="Borm T.J.A."/>
            <person name="Ohyanagi H."/>
            <person name="Mineta K."/>
            <person name="Michell C.T."/>
            <person name="Saber N."/>
            <person name="Kharbatia N.M."/>
            <person name="Rupper R.R."/>
            <person name="Sharp A.R."/>
            <person name="Dally N."/>
            <person name="Boughton B.A."/>
            <person name="Woo Y.H."/>
            <person name="Gao G."/>
            <person name="Schijlen E.G.W.M."/>
            <person name="Guo X."/>
            <person name="Momin A.A."/>
            <person name="Negrao S."/>
            <person name="Al-Babili S."/>
            <person name="Gehring C."/>
            <person name="Roessner U."/>
            <person name="Jung C."/>
            <person name="Murphy K."/>
            <person name="Arold S.T."/>
            <person name="Gojobori T."/>
            <person name="van der Linden C.G."/>
            <person name="van Loo E.N."/>
            <person name="Jellen E.N."/>
            <person name="Maughan P.J."/>
            <person name="Tester M."/>
        </authorList>
    </citation>
    <scope>NUCLEOTIDE SEQUENCE [LARGE SCALE GENOMIC DNA]</scope>
    <source>
        <strain evidence="4">cv. PI 614886</strain>
    </source>
</reference>
<sequence length="312" mass="34512">MEREVEELREYFSAGKTREASWRKQQLKGLLKFMKEREEDILKALKLDIGKHPVESFRDEVGALIKDINVALDNLDNWMSGKKIKLPLAAYRTSAKLVAEPLGVVLIIASWNFPFGLALEPLIGAIAAGCTAVIKPSELSPASSALLAKAIPAYVDPEAVKVIQGGIDVCGQLLLCKWDKIFFTGSSLVGRIVMAAAAKHLTPVVLELGGKCPCIVDSISNSWLTEYAADTVPFGGVGESGYGRYHGKFSFDTFTHEKPVLKRALFPDFWFRYPPWTNKKLELLRAAFAFKYFNVLLIVLGLKKPKKLPANI</sequence>
<proteinExistence type="inferred from homology"/>
<dbReference type="Gramene" id="AUR62000112-RA">
    <property type="protein sequence ID" value="AUR62000112-RA:cds"/>
    <property type="gene ID" value="AUR62000112"/>
</dbReference>
<protein>
    <recommendedName>
        <fullName evidence="3">Aldehyde dehydrogenase domain-containing protein</fullName>
    </recommendedName>
</protein>
<dbReference type="InterPro" id="IPR015590">
    <property type="entry name" value="Aldehyde_DH_dom"/>
</dbReference>
<organism evidence="4 5">
    <name type="scientific">Chenopodium quinoa</name>
    <name type="common">Quinoa</name>
    <dbReference type="NCBI Taxonomy" id="63459"/>
    <lineage>
        <taxon>Eukaryota</taxon>
        <taxon>Viridiplantae</taxon>
        <taxon>Streptophyta</taxon>
        <taxon>Embryophyta</taxon>
        <taxon>Tracheophyta</taxon>
        <taxon>Spermatophyta</taxon>
        <taxon>Magnoliopsida</taxon>
        <taxon>eudicotyledons</taxon>
        <taxon>Gunneridae</taxon>
        <taxon>Pentapetalae</taxon>
        <taxon>Caryophyllales</taxon>
        <taxon>Chenopodiaceae</taxon>
        <taxon>Chenopodioideae</taxon>
        <taxon>Atripliceae</taxon>
        <taxon>Chenopodium</taxon>
    </lineage>
</organism>
<dbReference type="Proteomes" id="UP000596660">
    <property type="component" value="Unplaced"/>
</dbReference>
<dbReference type="InterPro" id="IPR016161">
    <property type="entry name" value="Ald_DH/histidinol_DH"/>
</dbReference>
<dbReference type="AlphaFoldDB" id="A0A803KM56"/>
<name>A0A803KM56_CHEQI</name>
<dbReference type="PANTHER" id="PTHR43570">
    <property type="entry name" value="ALDEHYDE DEHYDROGENASE"/>
    <property type="match status" value="1"/>
</dbReference>
<dbReference type="GO" id="GO:0004029">
    <property type="term" value="F:aldehyde dehydrogenase (NAD+) activity"/>
    <property type="evidence" value="ECO:0007669"/>
    <property type="project" value="TreeGrafter"/>
</dbReference>
<dbReference type="Pfam" id="PF00171">
    <property type="entry name" value="Aldedh"/>
    <property type="match status" value="1"/>
</dbReference>
<comment type="similarity">
    <text evidence="1">Belongs to the aldehyde dehydrogenase family.</text>
</comment>
<keyword evidence="5" id="KW-1185">Reference proteome</keyword>
<evidence type="ECO:0000256" key="1">
    <source>
        <dbReference type="ARBA" id="ARBA00009986"/>
    </source>
</evidence>